<dbReference type="AlphaFoldDB" id="A0A1G5S1F2"/>
<reference evidence="8 9" key="1">
    <citation type="submission" date="2016-10" db="EMBL/GenBank/DDBJ databases">
        <authorList>
            <person name="de Groot N.N."/>
        </authorList>
    </citation>
    <scope>NUCLEOTIDE SEQUENCE [LARGE SCALE GENOMIC DNA]</scope>
    <source>
        <strain evidence="8 9">DSM 10317</strain>
    </source>
</reference>
<dbReference type="InterPro" id="IPR040758">
    <property type="entry name" value="PrmC_N"/>
</dbReference>
<dbReference type="Gene3D" id="1.10.8.10">
    <property type="entry name" value="DNA helicase RuvA subunit, C-terminal domain"/>
    <property type="match status" value="1"/>
</dbReference>
<feature type="binding site" evidence="5">
    <location>
        <position position="141"/>
    </location>
    <ligand>
        <name>S-adenosyl-L-methionine</name>
        <dbReference type="ChEBI" id="CHEBI:59789"/>
    </ligand>
</feature>
<dbReference type="EMBL" id="FMWK01000013">
    <property type="protein sequence ID" value="SCZ80215.1"/>
    <property type="molecule type" value="Genomic_DNA"/>
</dbReference>
<comment type="function">
    <text evidence="5">Methylates the class 1 translation termination release factors RF1/PrfA and RF2/PrfB on the glutamine residue of the universally conserved GGQ motif.</text>
</comment>
<dbReference type="Pfam" id="PF17827">
    <property type="entry name" value="PrmC_N"/>
    <property type="match status" value="1"/>
</dbReference>
<dbReference type="FunFam" id="3.40.50.150:FF:000053">
    <property type="entry name" value="Release factor glutamine methyltransferase"/>
    <property type="match status" value="1"/>
</dbReference>
<dbReference type="PROSITE" id="PS00092">
    <property type="entry name" value="N6_MTASE"/>
    <property type="match status" value="1"/>
</dbReference>
<dbReference type="NCBIfam" id="TIGR03534">
    <property type="entry name" value="RF_mod_PrmC"/>
    <property type="match status" value="1"/>
</dbReference>
<dbReference type="GO" id="GO:0003676">
    <property type="term" value="F:nucleic acid binding"/>
    <property type="evidence" value="ECO:0007669"/>
    <property type="project" value="InterPro"/>
</dbReference>
<accession>A0A1G5S1F2</accession>
<gene>
    <name evidence="5" type="primary">prmC</name>
    <name evidence="8" type="ORF">SAMN02910350_02177</name>
</gene>
<keyword evidence="1 5" id="KW-0489">Methyltransferase</keyword>
<evidence type="ECO:0000256" key="1">
    <source>
        <dbReference type="ARBA" id="ARBA00022603"/>
    </source>
</evidence>
<dbReference type="NCBIfam" id="TIGR00536">
    <property type="entry name" value="hemK_fam"/>
    <property type="match status" value="1"/>
</dbReference>
<evidence type="ECO:0000256" key="4">
    <source>
        <dbReference type="ARBA" id="ARBA00048391"/>
    </source>
</evidence>
<dbReference type="PANTHER" id="PTHR18895:SF74">
    <property type="entry name" value="MTRF1L RELEASE FACTOR GLUTAMINE METHYLTRANSFERASE"/>
    <property type="match status" value="1"/>
</dbReference>
<dbReference type="InterPro" id="IPR004556">
    <property type="entry name" value="HemK-like"/>
</dbReference>
<keyword evidence="3 5" id="KW-0949">S-adenosyl-L-methionine</keyword>
<evidence type="ECO:0000259" key="7">
    <source>
        <dbReference type="Pfam" id="PF17827"/>
    </source>
</evidence>
<evidence type="ECO:0000256" key="3">
    <source>
        <dbReference type="ARBA" id="ARBA00022691"/>
    </source>
</evidence>
<dbReference type="EC" id="2.1.1.297" evidence="5"/>
<dbReference type="InterPro" id="IPR002052">
    <property type="entry name" value="DNA_methylase_N6_adenine_CS"/>
</dbReference>
<feature type="binding site" evidence="5">
    <location>
        <position position="183"/>
    </location>
    <ligand>
        <name>S-adenosyl-L-methionine</name>
        <dbReference type="ChEBI" id="CHEBI:59789"/>
    </ligand>
</feature>
<evidence type="ECO:0000256" key="5">
    <source>
        <dbReference type="HAMAP-Rule" id="MF_02126"/>
    </source>
</evidence>
<dbReference type="GO" id="GO:0032259">
    <property type="term" value="P:methylation"/>
    <property type="evidence" value="ECO:0007669"/>
    <property type="project" value="UniProtKB-KW"/>
</dbReference>
<feature type="domain" description="Methyltransferase small" evidence="6">
    <location>
        <begin position="105"/>
        <end position="192"/>
    </location>
</feature>
<name>A0A1G5S1F2_PSEXY</name>
<dbReference type="GO" id="GO:0102559">
    <property type="term" value="F:peptide chain release factor N(5)-glutamine methyltransferase activity"/>
    <property type="evidence" value="ECO:0007669"/>
    <property type="project" value="UniProtKB-EC"/>
</dbReference>
<sequence>MTYKEALDKGVIILESERIADAKIDAWLLLSFVSEMTKAQYFLKQTEQIDQLTLYKYQDVLYKRAQHIPLQHITGEQDFMGINFWVNEHVLIPRQDTETLVEEALKVIPSGSHVLDLCTGSGCVIISLVVLGQGITGIGVDVSDEALAVAKDNGNRLTGGRVDFVKGDLWQPVTGKFNAIVSNPPYIRTADIEELTTEVKDHEPRLALDGTEDGLFFYREITAHAREYLNDGGWLLVEIGYDQGPDVYALFVENGFKDVEVVKDLAGNNRVVKGHLEV</sequence>
<dbReference type="InterPro" id="IPR029063">
    <property type="entry name" value="SAM-dependent_MTases_sf"/>
</dbReference>
<evidence type="ECO:0000313" key="8">
    <source>
        <dbReference type="EMBL" id="SCZ80215.1"/>
    </source>
</evidence>
<dbReference type="RefSeq" id="WP_090163402.1">
    <property type="nucleotide sequence ID" value="NZ_FMWK01000013.1"/>
</dbReference>
<comment type="similarity">
    <text evidence="5">Belongs to the protein N5-glutamine methyltransferase family. PrmC subfamily.</text>
</comment>
<protein>
    <recommendedName>
        <fullName evidence="5">Release factor glutamine methyltransferase</fullName>
        <shortName evidence="5">RF MTase</shortName>
        <ecNumber evidence="5">2.1.1.297</ecNumber>
    </recommendedName>
    <alternativeName>
        <fullName evidence="5">N5-glutamine methyltransferase PrmC</fullName>
    </alternativeName>
    <alternativeName>
        <fullName evidence="5">Protein-(glutamine-N5) MTase PrmC</fullName>
    </alternativeName>
    <alternativeName>
        <fullName evidence="5">Protein-glutamine N-methyltransferase PrmC</fullName>
    </alternativeName>
</protein>
<comment type="catalytic activity">
    <reaction evidence="4 5">
        <text>L-glutaminyl-[peptide chain release factor] + S-adenosyl-L-methionine = N(5)-methyl-L-glutaminyl-[peptide chain release factor] + S-adenosyl-L-homocysteine + H(+)</text>
        <dbReference type="Rhea" id="RHEA:42896"/>
        <dbReference type="Rhea" id="RHEA-COMP:10271"/>
        <dbReference type="Rhea" id="RHEA-COMP:10272"/>
        <dbReference type="ChEBI" id="CHEBI:15378"/>
        <dbReference type="ChEBI" id="CHEBI:30011"/>
        <dbReference type="ChEBI" id="CHEBI:57856"/>
        <dbReference type="ChEBI" id="CHEBI:59789"/>
        <dbReference type="ChEBI" id="CHEBI:61891"/>
        <dbReference type="EC" id="2.1.1.297"/>
    </reaction>
</comment>
<dbReference type="Proteomes" id="UP000199428">
    <property type="component" value="Unassembled WGS sequence"/>
</dbReference>
<dbReference type="PANTHER" id="PTHR18895">
    <property type="entry name" value="HEMK METHYLTRANSFERASE"/>
    <property type="match status" value="1"/>
</dbReference>
<proteinExistence type="inferred from homology"/>
<dbReference type="SUPFAM" id="SSF53335">
    <property type="entry name" value="S-adenosyl-L-methionine-dependent methyltransferases"/>
    <property type="match status" value="1"/>
</dbReference>
<evidence type="ECO:0000259" key="6">
    <source>
        <dbReference type="Pfam" id="PF05175"/>
    </source>
</evidence>
<evidence type="ECO:0000256" key="2">
    <source>
        <dbReference type="ARBA" id="ARBA00022679"/>
    </source>
</evidence>
<feature type="binding site" evidence="5">
    <location>
        <begin position="183"/>
        <end position="186"/>
    </location>
    <ligand>
        <name>substrate</name>
    </ligand>
</feature>
<feature type="domain" description="Release factor glutamine methyltransferase N-terminal" evidence="7">
    <location>
        <begin position="5"/>
        <end position="75"/>
    </location>
</feature>
<keyword evidence="2 5" id="KW-0808">Transferase</keyword>
<dbReference type="HAMAP" id="MF_02126">
    <property type="entry name" value="RF_methyltr_PrmC"/>
    <property type="match status" value="1"/>
</dbReference>
<evidence type="ECO:0000313" key="9">
    <source>
        <dbReference type="Proteomes" id="UP000199428"/>
    </source>
</evidence>
<comment type="caution">
    <text evidence="5">Lacks conserved residue(s) required for the propagation of feature annotation.</text>
</comment>
<organism evidence="8 9">
    <name type="scientific">Pseudobutyrivibrio xylanivorans</name>
    <dbReference type="NCBI Taxonomy" id="185007"/>
    <lineage>
        <taxon>Bacteria</taxon>
        <taxon>Bacillati</taxon>
        <taxon>Bacillota</taxon>
        <taxon>Clostridia</taxon>
        <taxon>Lachnospirales</taxon>
        <taxon>Lachnospiraceae</taxon>
        <taxon>Pseudobutyrivibrio</taxon>
    </lineage>
</organism>
<dbReference type="CDD" id="cd02440">
    <property type="entry name" value="AdoMet_MTases"/>
    <property type="match status" value="1"/>
</dbReference>
<dbReference type="InterPro" id="IPR050320">
    <property type="entry name" value="N5-glutamine_MTase"/>
</dbReference>
<dbReference type="Gene3D" id="3.40.50.150">
    <property type="entry name" value="Vaccinia Virus protein VP39"/>
    <property type="match status" value="1"/>
</dbReference>
<dbReference type="InterPro" id="IPR007848">
    <property type="entry name" value="Small_mtfrase_dom"/>
</dbReference>
<dbReference type="Pfam" id="PF05175">
    <property type="entry name" value="MTS"/>
    <property type="match status" value="1"/>
</dbReference>
<dbReference type="InterPro" id="IPR019874">
    <property type="entry name" value="RF_methyltr_PrmC"/>
</dbReference>